<keyword evidence="2" id="KW-1185">Reference proteome</keyword>
<evidence type="ECO:0000313" key="2">
    <source>
        <dbReference type="Proteomes" id="UP000708208"/>
    </source>
</evidence>
<name>A0A8J2KI06_9HEXA</name>
<sequence length="30" mass="3416">PKDFTILKRMAALSNFNPDPLEDSPKVDKQ</sequence>
<gene>
    <name evidence="1" type="ORF">AFUS01_LOCUS27916</name>
</gene>
<evidence type="ECO:0000313" key="1">
    <source>
        <dbReference type="EMBL" id="CAG7817343.1"/>
    </source>
</evidence>
<feature type="non-terminal residue" evidence="1">
    <location>
        <position position="1"/>
    </location>
</feature>
<dbReference type="AlphaFoldDB" id="A0A8J2KI06"/>
<dbReference type="EMBL" id="CAJVCH010391880">
    <property type="protein sequence ID" value="CAG7817343.1"/>
    <property type="molecule type" value="Genomic_DNA"/>
</dbReference>
<accession>A0A8J2KI06</accession>
<organism evidence="1 2">
    <name type="scientific">Allacma fusca</name>
    <dbReference type="NCBI Taxonomy" id="39272"/>
    <lineage>
        <taxon>Eukaryota</taxon>
        <taxon>Metazoa</taxon>
        <taxon>Ecdysozoa</taxon>
        <taxon>Arthropoda</taxon>
        <taxon>Hexapoda</taxon>
        <taxon>Collembola</taxon>
        <taxon>Symphypleona</taxon>
        <taxon>Sminthuridae</taxon>
        <taxon>Allacma</taxon>
    </lineage>
</organism>
<protein>
    <submittedName>
        <fullName evidence="1">Uncharacterized protein</fullName>
    </submittedName>
</protein>
<dbReference type="Proteomes" id="UP000708208">
    <property type="component" value="Unassembled WGS sequence"/>
</dbReference>
<reference evidence="1" key="1">
    <citation type="submission" date="2021-06" db="EMBL/GenBank/DDBJ databases">
        <authorList>
            <person name="Hodson N. C."/>
            <person name="Mongue J. A."/>
            <person name="Jaron S. K."/>
        </authorList>
    </citation>
    <scope>NUCLEOTIDE SEQUENCE</scope>
</reference>
<comment type="caution">
    <text evidence="1">The sequence shown here is derived from an EMBL/GenBank/DDBJ whole genome shotgun (WGS) entry which is preliminary data.</text>
</comment>
<proteinExistence type="predicted"/>